<protein>
    <recommendedName>
        <fullName evidence="4">Cnidarian restricted protein</fullName>
    </recommendedName>
</protein>
<proteinExistence type="predicted"/>
<dbReference type="EnsemblMetazoa" id="CLYHEMT026006.1">
    <property type="protein sequence ID" value="CLYHEMP026006.1"/>
    <property type="gene ID" value="CLYHEMG026006"/>
</dbReference>
<accession>A0A7M5XMI6</accession>
<evidence type="ECO:0000256" key="1">
    <source>
        <dbReference type="SAM" id="SignalP"/>
    </source>
</evidence>
<feature type="signal peptide" evidence="1">
    <location>
        <begin position="1"/>
        <end position="21"/>
    </location>
</feature>
<dbReference type="Proteomes" id="UP000594262">
    <property type="component" value="Unplaced"/>
</dbReference>
<evidence type="ECO:0000313" key="3">
    <source>
        <dbReference type="Proteomes" id="UP000594262"/>
    </source>
</evidence>
<organism evidence="2 3">
    <name type="scientific">Clytia hemisphaerica</name>
    <dbReference type="NCBI Taxonomy" id="252671"/>
    <lineage>
        <taxon>Eukaryota</taxon>
        <taxon>Metazoa</taxon>
        <taxon>Cnidaria</taxon>
        <taxon>Hydrozoa</taxon>
        <taxon>Hydroidolina</taxon>
        <taxon>Leptothecata</taxon>
        <taxon>Obeliida</taxon>
        <taxon>Clytiidae</taxon>
        <taxon>Clytia</taxon>
    </lineage>
</organism>
<reference evidence="2" key="1">
    <citation type="submission" date="2021-01" db="UniProtKB">
        <authorList>
            <consortium name="EnsemblMetazoa"/>
        </authorList>
    </citation>
    <scope>IDENTIFICATION</scope>
</reference>
<name>A0A7M5XMI6_9CNID</name>
<keyword evidence="3" id="KW-1185">Reference proteome</keyword>
<evidence type="ECO:0008006" key="4">
    <source>
        <dbReference type="Google" id="ProtNLM"/>
    </source>
</evidence>
<sequence>MSSTVILILLCFYVSFGVIDGKLGLQFLGLFTTTNCTKENEFDCHNAKINQETMLLVHQHQQFWFDVHLCFKDIGNNTRTLVNTVFPLTTDERDTYQVKCENRNGSWDLDISKKRLLILTYLSFDLTRLLSALLLPQDLTMLISITDRPMYPAAYIEDPRAIYSFEAGFGVQMHQEFNKIKKKLNVTYGAFFNLGSGERNTTVSTEELCKTKPMASAMCIYINLNPTDCYKEISIDVSNETEVNQVMKLAKSVNQSFIFEAGDSRSISTFQRTVNAHSEKMGDIFYLPFLTQLKDLKSVATEVDPLDIEYDDGDVLTNFQGYLAVNGFLFFAFDLPTELLKEVKSENKIKTIWTRLLKNENAQKLLKRKFKESFESFNSTITIDMLKFLQSFGKLEKALESLMAHEDATLLLVDFWKKTYYIENVSEEKLLDQWSFNPTKALKA</sequence>
<feature type="chain" id="PRO_5029724093" description="Cnidarian restricted protein" evidence="1">
    <location>
        <begin position="22"/>
        <end position="444"/>
    </location>
</feature>
<dbReference type="AlphaFoldDB" id="A0A7M5XMI6"/>
<evidence type="ECO:0000313" key="2">
    <source>
        <dbReference type="EnsemblMetazoa" id="CLYHEMP026006.1"/>
    </source>
</evidence>
<keyword evidence="1" id="KW-0732">Signal</keyword>